<dbReference type="AlphaFoldDB" id="A0AAW0N8K8"/>
<organism evidence="2 3">
    <name type="scientific">Mugilogobius chulae</name>
    <name type="common">yellowstripe goby</name>
    <dbReference type="NCBI Taxonomy" id="88201"/>
    <lineage>
        <taxon>Eukaryota</taxon>
        <taxon>Metazoa</taxon>
        <taxon>Chordata</taxon>
        <taxon>Craniata</taxon>
        <taxon>Vertebrata</taxon>
        <taxon>Euteleostomi</taxon>
        <taxon>Actinopterygii</taxon>
        <taxon>Neopterygii</taxon>
        <taxon>Teleostei</taxon>
        <taxon>Neoteleostei</taxon>
        <taxon>Acanthomorphata</taxon>
        <taxon>Gobiaria</taxon>
        <taxon>Gobiiformes</taxon>
        <taxon>Gobioidei</taxon>
        <taxon>Gobiidae</taxon>
        <taxon>Gobionellinae</taxon>
        <taxon>Mugilogobius</taxon>
    </lineage>
</organism>
<accession>A0AAW0N8K8</accession>
<keyword evidence="3" id="KW-1185">Reference proteome</keyword>
<protein>
    <submittedName>
        <fullName evidence="2">Uncharacterized protein</fullName>
    </submittedName>
</protein>
<evidence type="ECO:0000256" key="1">
    <source>
        <dbReference type="SAM" id="MobiDB-lite"/>
    </source>
</evidence>
<reference evidence="3" key="1">
    <citation type="submission" date="2024-04" db="EMBL/GenBank/DDBJ databases">
        <title>Salinicola lusitanus LLJ914,a marine bacterium isolated from the Okinawa Trough.</title>
        <authorList>
            <person name="Li J."/>
        </authorList>
    </citation>
    <scope>NUCLEOTIDE SEQUENCE [LARGE SCALE GENOMIC DNA]</scope>
</reference>
<feature type="compositionally biased region" description="Polar residues" evidence="1">
    <location>
        <begin position="21"/>
        <end position="34"/>
    </location>
</feature>
<gene>
    <name evidence="2" type="ORF">WMY93_020698</name>
</gene>
<comment type="caution">
    <text evidence="2">The sequence shown here is derived from an EMBL/GenBank/DDBJ whole genome shotgun (WGS) entry which is preliminary data.</text>
</comment>
<proteinExistence type="predicted"/>
<dbReference type="Proteomes" id="UP001460270">
    <property type="component" value="Unassembled WGS sequence"/>
</dbReference>
<name>A0AAW0N8K8_9GOBI</name>
<feature type="region of interest" description="Disordered" evidence="1">
    <location>
        <begin position="1"/>
        <end position="62"/>
    </location>
</feature>
<evidence type="ECO:0000313" key="2">
    <source>
        <dbReference type="EMBL" id="KAK7895373.1"/>
    </source>
</evidence>
<evidence type="ECO:0000313" key="3">
    <source>
        <dbReference type="Proteomes" id="UP001460270"/>
    </source>
</evidence>
<dbReference type="EMBL" id="JBBPFD010000015">
    <property type="protein sequence ID" value="KAK7895373.1"/>
    <property type="molecule type" value="Genomic_DNA"/>
</dbReference>
<sequence>MEEEDLRSSLPEVLHAPCQEPRTSTGRQYLNGQQGAAEKAHAGLFITQEEEEETQGSFFNDKSAEAETWEQIIWPVCDEAQMSLDAAVDWDMPRPSSETPPRVVMGRGKEATVANQQEQQDSDGLTLDASFSVHSESVNSDLSKEAEEEQDEFDSWLLLCSEAEWMGPSLKPCDTESTQEEEHSTRELLDHNFGLQGEKQHRDSNNEADFIHSCVEIQFAGFIEDDIEHLRLVESPDQTDILLTGRTDFGEEPGLVNGDEIQQVVTNEEATAAERLSAGEVTAEGFTINPDKLIDWSSFWRT</sequence>